<gene>
    <name evidence="1" type="ORF">LAD12857_29080</name>
</gene>
<dbReference type="Proteomes" id="UP001419084">
    <property type="component" value="Unassembled WGS sequence"/>
</dbReference>
<evidence type="ECO:0000313" key="1">
    <source>
        <dbReference type="EMBL" id="GLB30985.1"/>
    </source>
</evidence>
<evidence type="ECO:0008006" key="3">
    <source>
        <dbReference type="Google" id="ProtNLM"/>
    </source>
</evidence>
<name>A0ABQ5M7R5_9FIRM</name>
<reference evidence="1 2" key="1">
    <citation type="journal article" date="2024" name="Int. J. Syst. Evol. Microbiol.">
        <title>Lacrimispora brassicae sp. nov. isolated from fermented cabbage, and proposal of Clostridium indicum Gundawar et al. 2019 and Clostridium methoxybenzovorans Mechichi et al. 1999 as heterotypic synonyms of Lacrimispora amygdalina (Parshina et al. 2003) Haas and Blanchard 2020 and Lacrimispora indolis (McClung and McCoy 1957) Haas and Blanchard 2020, respectively.</title>
        <authorList>
            <person name="Kobayashi H."/>
            <person name="Tanizawa Y."/>
            <person name="Sakamoto M."/>
            <person name="Ohkuma M."/>
            <person name="Tohno M."/>
        </authorList>
    </citation>
    <scope>NUCLEOTIDE SEQUENCE [LARGE SCALE GENOMIC DNA]</scope>
    <source>
        <strain evidence="1 2">DSM 12857</strain>
    </source>
</reference>
<proteinExistence type="predicted"/>
<comment type="caution">
    <text evidence="1">The sequence shown here is derived from an EMBL/GenBank/DDBJ whole genome shotgun (WGS) entry which is preliminary data.</text>
</comment>
<sequence>MSKKKTKKLTPLQLKAMFTEIHGMNNASIELQKISLQEDSKKNQKITYILPSIVLSAFTCELCLKSMLAMKDVEIDNEHNLLNLYQSLNSVLSPECIKNIQQNTETHFLKECKSIDSVDFDKELNIIADSFIDLRYFYEKVETPKGHLVNLAFLEGFKFALIQQFVKVETEYAAMINSSNIE</sequence>
<dbReference type="RefSeq" id="WP_346065548.1">
    <property type="nucleotide sequence ID" value="NZ_BRPJ01000051.1"/>
</dbReference>
<protein>
    <recommendedName>
        <fullName evidence="3">HEPN domain-containing protein</fullName>
    </recommendedName>
</protein>
<dbReference type="EMBL" id="BRPJ01000051">
    <property type="protein sequence ID" value="GLB30985.1"/>
    <property type="molecule type" value="Genomic_DNA"/>
</dbReference>
<keyword evidence="2" id="KW-1185">Reference proteome</keyword>
<evidence type="ECO:0000313" key="2">
    <source>
        <dbReference type="Proteomes" id="UP001419084"/>
    </source>
</evidence>
<accession>A0ABQ5M7R5</accession>
<organism evidence="1 2">
    <name type="scientific">Lacrimispora amygdalina</name>
    <dbReference type="NCBI Taxonomy" id="253257"/>
    <lineage>
        <taxon>Bacteria</taxon>
        <taxon>Bacillati</taxon>
        <taxon>Bacillota</taxon>
        <taxon>Clostridia</taxon>
        <taxon>Lachnospirales</taxon>
        <taxon>Lachnospiraceae</taxon>
        <taxon>Lacrimispora</taxon>
    </lineage>
</organism>